<feature type="region of interest" description="Disordered" evidence="1">
    <location>
        <begin position="114"/>
        <end position="147"/>
    </location>
</feature>
<evidence type="ECO:0000313" key="3">
    <source>
        <dbReference type="Proteomes" id="UP000237934"/>
    </source>
</evidence>
<sequence length="311" mass="34249">MKKATKVMLGVVGAASLGLFTGEPIVQADELLPQIGEGYLKSVNQSTIDRMSTMSYALSFQMYQWGDIGVNERLTGDEYNPRNVSSQAYSVGVNSDMGTRQRSRTVNTSVFHNSTNQNQTFTTPSYSETYTDSTTTSTTQSAGVSTSTSTEIRVPMFGSATMGVELNYNFSSTTSQTREVQKNWTVPGQAINVRPGHTVEVNWVFYTGEATGSVNLEQQIRADIPYKKDSVGRIHTYGVGTVVGDRQVLSDSYWNRYISESRNNWKQVNANVAGRRIGGGTYRVDYGSGFVLEAFDRTTGTKEIIATGYQF</sequence>
<protein>
    <submittedName>
        <fullName evidence="2">Uncharacterized protein</fullName>
    </submittedName>
</protein>
<gene>
    <name evidence="2" type="ORF">CUS89_10520</name>
</gene>
<dbReference type="RefSeq" id="WP_104872093.1">
    <property type="nucleotide sequence ID" value="NZ_PUAP01000030.1"/>
</dbReference>
<dbReference type="CDD" id="cd20223">
    <property type="entry name" value="PFM_epsilon-toxin-like"/>
    <property type="match status" value="1"/>
</dbReference>
<feature type="compositionally biased region" description="Low complexity" evidence="1">
    <location>
        <begin position="122"/>
        <end position="147"/>
    </location>
</feature>
<organism evidence="2 3">
    <name type="scientific">Enterococcus mundtii</name>
    <dbReference type="NCBI Taxonomy" id="53346"/>
    <lineage>
        <taxon>Bacteria</taxon>
        <taxon>Bacillati</taxon>
        <taxon>Bacillota</taxon>
        <taxon>Bacilli</taxon>
        <taxon>Lactobacillales</taxon>
        <taxon>Enterococcaceae</taxon>
        <taxon>Enterococcus</taxon>
    </lineage>
</organism>
<dbReference type="SUPFAM" id="SSF56973">
    <property type="entry name" value="Aerolisin/ETX pore-forming domain"/>
    <property type="match status" value="1"/>
</dbReference>
<dbReference type="Pfam" id="PF03318">
    <property type="entry name" value="ETX_MTX2"/>
    <property type="match status" value="1"/>
</dbReference>
<evidence type="ECO:0000256" key="1">
    <source>
        <dbReference type="SAM" id="MobiDB-lite"/>
    </source>
</evidence>
<evidence type="ECO:0000313" key="2">
    <source>
        <dbReference type="EMBL" id="PQF22557.1"/>
    </source>
</evidence>
<dbReference type="Proteomes" id="UP000237934">
    <property type="component" value="Unassembled WGS sequence"/>
</dbReference>
<comment type="caution">
    <text evidence="2">The sequence shown here is derived from an EMBL/GenBank/DDBJ whole genome shotgun (WGS) entry which is preliminary data.</text>
</comment>
<accession>A0A2S7RSE2</accession>
<dbReference type="EMBL" id="PUAP01000030">
    <property type="protein sequence ID" value="PQF22557.1"/>
    <property type="molecule type" value="Genomic_DNA"/>
</dbReference>
<dbReference type="InterPro" id="IPR004991">
    <property type="entry name" value="Aerolysin-like"/>
</dbReference>
<proteinExistence type="predicted"/>
<reference evidence="2 3" key="1">
    <citation type="journal article" date="2018" name="Pathog. Dis.">
        <title>Whole-genome sequencing based characterization of antimicrobial resistance in Enterococcus.</title>
        <authorList>
            <person name="Tyson G."/>
        </authorList>
    </citation>
    <scope>NUCLEOTIDE SEQUENCE [LARGE SCALE GENOMIC DNA]</scope>
    <source>
        <strain evidence="2 3">CVM N55263</strain>
    </source>
</reference>
<dbReference type="Gene3D" id="2.170.15.10">
    <property type="entry name" value="Proaerolysin, chain A, domain 3"/>
    <property type="match status" value="1"/>
</dbReference>
<name>A0A2S7RSE2_ENTMU</name>
<dbReference type="AlphaFoldDB" id="A0A2S7RSE2"/>